<gene>
    <name evidence="1" type="ORF">CCACVL1_05343</name>
</gene>
<comment type="caution">
    <text evidence="1">The sequence shown here is derived from an EMBL/GenBank/DDBJ whole genome shotgun (WGS) entry which is preliminary data.</text>
</comment>
<keyword evidence="2" id="KW-1185">Reference proteome</keyword>
<evidence type="ECO:0000313" key="1">
    <source>
        <dbReference type="EMBL" id="OMO95629.1"/>
    </source>
</evidence>
<dbReference type="AlphaFoldDB" id="A0A1R3JL66"/>
<reference evidence="1 2" key="1">
    <citation type="submission" date="2013-09" db="EMBL/GenBank/DDBJ databases">
        <title>Corchorus capsularis genome sequencing.</title>
        <authorList>
            <person name="Alam M."/>
            <person name="Haque M.S."/>
            <person name="Islam M.S."/>
            <person name="Emdad E.M."/>
            <person name="Islam M.M."/>
            <person name="Ahmed B."/>
            <person name="Halim A."/>
            <person name="Hossen Q.M.M."/>
            <person name="Hossain M.Z."/>
            <person name="Ahmed R."/>
            <person name="Khan M.M."/>
            <person name="Islam R."/>
            <person name="Rashid M.M."/>
            <person name="Khan S.A."/>
            <person name="Rahman M.S."/>
            <person name="Alam M."/>
        </authorList>
    </citation>
    <scope>NUCLEOTIDE SEQUENCE [LARGE SCALE GENOMIC DNA]</scope>
    <source>
        <strain evidence="2">cv. CVL-1</strain>
        <tissue evidence="1">Whole seedling</tissue>
    </source>
</reference>
<protein>
    <submittedName>
        <fullName evidence="1">Uncharacterized protein</fullName>
    </submittedName>
</protein>
<dbReference type="EMBL" id="AWWV01007618">
    <property type="protein sequence ID" value="OMO95629.1"/>
    <property type="molecule type" value="Genomic_DNA"/>
</dbReference>
<evidence type="ECO:0000313" key="2">
    <source>
        <dbReference type="Proteomes" id="UP000188268"/>
    </source>
</evidence>
<dbReference type="Gramene" id="OMO95629">
    <property type="protein sequence ID" value="OMO95629"/>
    <property type="gene ID" value="CCACVL1_05343"/>
</dbReference>
<organism evidence="1 2">
    <name type="scientific">Corchorus capsularis</name>
    <name type="common">Jute</name>
    <dbReference type="NCBI Taxonomy" id="210143"/>
    <lineage>
        <taxon>Eukaryota</taxon>
        <taxon>Viridiplantae</taxon>
        <taxon>Streptophyta</taxon>
        <taxon>Embryophyta</taxon>
        <taxon>Tracheophyta</taxon>
        <taxon>Spermatophyta</taxon>
        <taxon>Magnoliopsida</taxon>
        <taxon>eudicotyledons</taxon>
        <taxon>Gunneridae</taxon>
        <taxon>Pentapetalae</taxon>
        <taxon>rosids</taxon>
        <taxon>malvids</taxon>
        <taxon>Malvales</taxon>
        <taxon>Malvaceae</taxon>
        <taxon>Grewioideae</taxon>
        <taxon>Apeibeae</taxon>
        <taxon>Corchorus</taxon>
    </lineage>
</organism>
<sequence length="26" mass="2886">MCMDDLTCGACQQWTAVKEELLLVNA</sequence>
<accession>A0A1R3JL66</accession>
<name>A0A1R3JL66_COCAP</name>
<dbReference type="Proteomes" id="UP000188268">
    <property type="component" value="Unassembled WGS sequence"/>
</dbReference>
<proteinExistence type="predicted"/>